<evidence type="ECO:0000256" key="1">
    <source>
        <dbReference type="PROSITE-ProRule" id="PRU00339"/>
    </source>
</evidence>
<feature type="compositionally biased region" description="Low complexity" evidence="2">
    <location>
        <begin position="137"/>
        <end position="147"/>
    </location>
</feature>
<feature type="region of interest" description="Disordered" evidence="2">
    <location>
        <begin position="1"/>
        <end position="20"/>
    </location>
</feature>
<keyword evidence="4" id="KW-1185">Reference proteome</keyword>
<evidence type="ECO:0000256" key="2">
    <source>
        <dbReference type="SAM" id="MobiDB-lite"/>
    </source>
</evidence>
<gene>
    <name evidence="3" type="ORF">QBC38DRAFT_484734</name>
</gene>
<dbReference type="InterPro" id="IPR019734">
    <property type="entry name" value="TPR_rpt"/>
</dbReference>
<feature type="compositionally biased region" description="Acidic residues" evidence="2">
    <location>
        <begin position="78"/>
        <end position="87"/>
    </location>
</feature>
<evidence type="ECO:0000313" key="4">
    <source>
        <dbReference type="Proteomes" id="UP001301958"/>
    </source>
</evidence>
<dbReference type="Gene3D" id="1.25.40.10">
    <property type="entry name" value="Tetratricopeptide repeat domain"/>
    <property type="match status" value="3"/>
</dbReference>
<dbReference type="SMART" id="SM00028">
    <property type="entry name" value="TPR"/>
    <property type="match status" value="5"/>
</dbReference>
<feature type="compositionally biased region" description="Basic residues" evidence="2">
    <location>
        <begin position="628"/>
        <end position="645"/>
    </location>
</feature>
<dbReference type="PROSITE" id="PS50005">
    <property type="entry name" value="TPR"/>
    <property type="match status" value="2"/>
</dbReference>
<proteinExistence type="predicted"/>
<feature type="region of interest" description="Disordered" evidence="2">
    <location>
        <begin position="134"/>
        <end position="162"/>
    </location>
</feature>
<dbReference type="GO" id="GO:0000127">
    <property type="term" value="C:transcription factor TFIIIC complex"/>
    <property type="evidence" value="ECO:0007669"/>
    <property type="project" value="TreeGrafter"/>
</dbReference>
<organism evidence="3 4">
    <name type="scientific">Podospora fimiseda</name>
    <dbReference type="NCBI Taxonomy" id="252190"/>
    <lineage>
        <taxon>Eukaryota</taxon>
        <taxon>Fungi</taxon>
        <taxon>Dikarya</taxon>
        <taxon>Ascomycota</taxon>
        <taxon>Pezizomycotina</taxon>
        <taxon>Sordariomycetes</taxon>
        <taxon>Sordariomycetidae</taxon>
        <taxon>Sordariales</taxon>
        <taxon>Podosporaceae</taxon>
        <taxon>Podospora</taxon>
    </lineage>
</organism>
<sequence length="1090" mass="124611">MDGMDIDDGIGGAYPPPHHHHLFHQQQQLPFDHSQANDVPLSMLDPSLFPEGQAPVIHQQQPQGDVEIVDNDQRHDDNYEDDDDDAASDISGDSDAMELRAELEKFDQQQEAFIAKQTAEANGEVYIPPPPARKRAAAAAADGAAAKGGRKKPRKRIGPRQAVKPTPDIVYRLSLAKEAFEREDYEATIAGLSEIIRHNSEIFQAWTMLSAVHEMMGNREKAVWCKISAAHLKPREVQQWINTAEYALVGVEEMEDGTQEKTEALNQAYACYTQALETDRSNITARTGRADVIMMQGQSSKALREYQKALEYKPWNIRTVRNIADVALDVKNQRKGAEVAKGAYRRLIDHLMEVGSVEAEEGDFEWSDLRIYLEFFSTLEQWKVGLFELKEISRWLLGRREERYWDGWEVDDREWDFDDERRMAAPGFMPGRYPLDSYGQAMPVDLRAKMFVYRSKMGPEFDYEANMHLQQLDPDNVAAFMEFPDCIKDIVVSLFDRVDRINGDKSEIPEEAEHQAAEARGLVEVAHRFLSLYRHIAEINPDLLSLDADYLVCQGRYNMAMGDKFGAEECFIAAIEDEEDHIEARVQLAKMYEGEEEQEGREEAFLLVHEAMNLEARRATIMGLLPKRKRRPYGPRKGGPKKPRKPRDPNKPKKKYVPRRLINAEKRRQQELEMTAEAAKNFAMMKELEGAALLGDEQAKTGWMKAAKELVDDFRSYKQFYPWDKYIKFLGYVTDEGGQSAIPARNMKLRAMEERLRQNLAPAEGEDPKAIKIPVNIPQEHRGIPFPTWLDIFLNYAFSLVRQGQHREAYVVCHAARDSVVWTTIENTFLIHVAWASCAVYAGDEETCVAIARYFMRDYMPGTDSYRMFSAMCRVCQTPVSWYTSGPAQKFILRQIKTMDNIVMKTNSSEGEGGEKTPEIGLDVCLLTIYGHILFTTTSYTYALSYFARAASIDPNNCLINLSTGLAYIHYALKRQATNRQYLLTQGFAFLFRYYHDRLRDSKDSPAQRQEAHFNIARAYSLIGLGNLAVEYYKKVLEEPEYESVTGENGMMMGSEDLRVEAAYNIRSMCYLLGDVEGSRVVTDRWMVLE</sequence>
<accession>A0AAN7BJY5</accession>
<dbReference type="InterPro" id="IPR039340">
    <property type="entry name" value="Tfc4/TFIIIC-102/Sfc4"/>
</dbReference>
<dbReference type="PANTHER" id="PTHR23082">
    <property type="entry name" value="TRANSCRIPTION INITIATION FACTOR IIIC TFIIIC , POLYPEPTIDE 3-RELATED"/>
    <property type="match status" value="1"/>
</dbReference>
<dbReference type="GO" id="GO:0006383">
    <property type="term" value="P:transcription by RNA polymerase III"/>
    <property type="evidence" value="ECO:0007669"/>
    <property type="project" value="InterPro"/>
</dbReference>
<dbReference type="EMBL" id="MU865384">
    <property type="protein sequence ID" value="KAK4224754.1"/>
    <property type="molecule type" value="Genomic_DNA"/>
</dbReference>
<dbReference type="PANTHER" id="PTHR23082:SF0">
    <property type="entry name" value="GENERAL TRANSCRIPTION FACTOR 3C POLYPEPTIDE 3"/>
    <property type="match status" value="1"/>
</dbReference>
<name>A0AAN7BJY5_9PEZI</name>
<dbReference type="InterPro" id="IPR011990">
    <property type="entry name" value="TPR-like_helical_dom_sf"/>
</dbReference>
<comment type="caution">
    <text evidence="3">The sequence shown here is derived from an EMBL/GenBank/DDBJ whole genome shotgun (WGS) entry which is preliminary data.</text>
</comment>
<evidence type="ECO:0000313" key="3">
    <source>
        <dbReference type="EMBL" id="KAK4224754.1"/>
    </source>
</evidence>
<reference evidence="3" key="1">
    <citation type="journal article" date="2023" name="Mol. Phylogenet. Evol.">
        <title>Genome-scale phylogeny and comparative genomics of the fungal order Sordariales.</title>
        <authorList>
            <person name="Hensen N."/>
            <person name="Bonometti L."/>
            <person name="Westerberg I."/>
            <person name="Brannstrom I.O."/>
            <person name="Guillou S."/>
            <person name="Cros-Aarteil S."/>
            <person name="Calhoun S."/>
            <person name="Haridas S."/>
            <person name="Kuo A."/>
            <person name="Mondo S."/>
            <person name="Pangilinan J."/>
            <person name="Riley R."/>
            <person name="LaButti K."/>
            <person name="Andreopoulos B."/>
            <person name="Lipzen A."/>
            <person name="Chen C."/>
            <person name="Yan M."/>
            <person name="Daum C."/>
            <person name="Ng V."/>
            <person name="Clum A."/>
            <person name="Steindorff A."/>
            <person name="Ohm R.A."/>
            <person name="Martin F."/>
            <person name="Silar P."/>
            <person name="Natvig D.O."/>
            <person name="Lalanne C."/>
            <person name="Gautier V."/>
            <person name="Ament-Velasquez S.L."/>
            <person name="Kruys A."/>
            <person name="Hutchinson M.I."/>
            <person name="Powell A.J."/>
            <person name="Barry K."/>
            <person name="Miller A.N."/>
            <person name="Grigoriev I.V."/>
            <person name="Debuchy R."/>
            <person name="Gladieux P."/>
            <person name="Hiltunen Thoren M."/>
            <person name="Johannesson H."/>
        </authorList>
    </citation>
    <scope>NUCLEOTIDE SEQUENCE</scope>
    <source>
        <strain evidence="3">CBS 990.96</strain>
    </source>
</reference>
<feature type="compositionally biased region" description="Basic residues" evidence="2">
    <location>
        <begin position="148"/>
        <end position="158"/>
    </location>
</feature>
<dbReference type="Proteomes" id="UP001301958">
    <property type="component" value="Unassembled WGS sequence"/>
</dbReference>
<feature type="region of interest" description="Disordered" evidence="2">
    <location>
        <begin position="628"/>
        <end position="657"/>
    </location>
</feature>
<reference evidence="3" key="2">
    <citation type="submission" date="2023-05" db="EMBL/GenBank/DDBJ databases">
        <authorList>
            <consortium name="Lawrence Berkeley National Laboratory"/>
            <person name="Steindorff A."/>
            <person name="Hensen N."/>
            <person name="Bonometti L."/>
            <person name="Westerberg I."/>
            <person name="Brannstrom I.O."/>
            <person name="Guillou S."/>
            <person name="Cros-Aarteil S."/>
            <person name="Calhoun S."/>
            <person name="Haridas S."/>
            <person name="Kuo A."/>
            <person name="Mondo S."/>
            <person name="Pangilinan J."/>
            <person name="Riley R."/>
            <person name="Labutti K."/>
            <person name="Andreopoulos B."/>
            <person name="Lipzen A."/>
            <person name="Chen C."/>
            <person name="Yanf M."/>
            <person name="Daum C."/>
            <person name="Ng V."/>
            <person name="Clum A."/>
            <person name="Ohm R."/>
            <person name="Martin F."/>
            <person name="Silar P."/>
            <person name="Natvig D."/>
            <person name="Lalanne C."/>
            <person name="Gautier V."/>
            <person name="Ament-Velasquez S.L."/>
            <person name="Kruys A."/>
            <person name="Hutchinson M.I."/>
            <person name="Powell A.J."/>
            <person name="Barry K."/>
            <person name="Miller A.N."/>
            <person name="Grigoriev I.V."/>
            <person name="Debuchy R."/>
            <person name="Gladieux P."/>
            <person name="Thoren M.H."/>
            <person name="Johannesson H."/>
        </authorList>
    </citation>
    <scope>NUCLEOTIDE SEQUENCE</scope>
    <source>
        <strain evidence="3">CBS 990.96</strain>
    </source>
</reference>
<dbReference type="SUPFAM" id="SSF48452">
    <property type="entry name" value="TPR-like"/>
    <property type="match status" value="1"/>
</dbReference>
<feature type="repeat" description="TPR" evidence="1">
    <location>
        <begin position="283"/>
        <end position="316"/>
    </location>
</feature>
<keyword evidence="1" id="KW-0802">TPR repeat</keyword>
<feature type="region of interest" description="Disordered" evidence="2">
    <location>
        <begin position="26"/>
        <end position="91"/>
    </location>
</feature>
<protein>
    <submittedName>
        <fullName evidence="3">Transcription factor tau subunit sfc4</fullName>
    </submittedName>
</protein>
<dbReference type="AlphaFoldDB" id="A0AAN7BJY5"/>
<feature type="repeat" description="TPR" evidence="1">
    <location>
        <begin position="924"/>
        <end position="957"/>
    </location>
</feature>